<dbReference type="GO" id="GO:0008081">
    <property type="term" value="F:phosphoric diester hydrolase activity"/>
    <property type="evidence" value="ECO:0007669"/>
    <property type="project" value="TreeGrafter"/>
</dbReference>
<comment type="cofactor">
    <cofactor evidence="1">
        <name>Zn(2+)</name>
        <dbReference type="ChEBI" id="CHEBI:29105"/>
    </cofactor>
</comment>
<keyword evidence="6" id="KW-0227">DNA damage</keyword>
<keyword evidence="11" id="KW-0234">DNA repair</keyword>
<dbReference type="STRING" id="46731.A0A3M6UAI1"/>
<dbReference type="GO" id="GO:0005634">
    <property type="term" value="C:nucleus"/>
    <property type="evidence" value="ECO:0007669"/>
    <property type="project" value="TreeGrafter"/>
</dbReference>
<feature type="region of interest" description="Disordered" evidence="13">
    <location>
        <begin position="33"/>
        <end position="79"/>
    </location>
</feature>
<evidence type="ECO:0000256" key="14">
    <source>
        <dbReference type="SAM" id="Phobius"/>
    </source>
</evidence>
<dbReference type="InterPro" id="IPR000276">
    <property type="entry name" value="GPCR_Rhodpsn"/>
</dbReference>
<dbReference type="PANTHER" id="PTHR21445:SF0">
    <property type="entry name" value="APURINIC-APYRIMIDINIC ENDONUCLEASE"/>
    <property type="match status" value="1"/>
</dbReference>
<feature type="transmembrane region" description="Helical" evidence="14">
    <location>
        <begin position="507"/>
        <end position="529"/>
    </location>
</feature>
<keyword evidence="12" id="KW-0807">Transducer</keyword>
<dbReference type="Gene3D" id="1.20.1070.10">
    <property type="entry name" value="Rhodopsin 7-helix transmembrane proteins"/>
    <property type="match status" value="1"/>
</dbReference>
<feature type="compositionally biased region" description="Basic and acidic residues" evidence="13">
    <location>
        <begin position="34"/>
        <end position="54"/>
    </location>
</feature>
<dbReference type="GO" id="GO:0004930">
    <property type="term" value="F:G protein-coupled receptor activity"/>
    <property type="evidence" value="ECO:0007669"/>
    <property type="project" value="UniProtKB-KW"/>
</dbReference>
<comment type="subcellular location">
    <subcellularLocation>
        <location evidence="2">Membrane</location>
    </subcellularLocation>
</comment>
<dbReference type="Pfam" id="PF01261">
    <property type="entry name" value="AP_endonuc_2"/>
    <property type="match status" value="1"/>
</dbReference>
<evidence type="ECO:0000256" key="8">
    <source>
        <dbReference type="ARBA" id="ARBA00022833"/>
    </source>
</evidence>
<comment type="similarity">
    <text evidence="12">Belongs to the G-protein coupled receptor 1 family.</text>
</comment>
<name>A0A3M6UAI1_POCDA</name>
<evidence type="ECO:0000313" key="16">
    <source>
        <dbReference type="EMBL" id="RMX50534.1"/>
    </source>
</evidence>
<dbReference type="GO" id="GO:0008270">
    <property type="term" value="F:zinc ion binding"/>
    <property type="evidence" value="ECO:0007669"/>
    <property type="project" value="InterPro"/>
</dbReference>
<feature type="compositionally biased region" description="Basic and acidic residues" evidence="13">
    <location>
        <begin position="65"/>
        <end position="76"/>
    </location>
</feature>
<dbReference type="Proteomes" id="UP000275408">
    <property type="component" value="Unassembled WGS sequence"/>
</dbReference>
<dbReference type="Pfam" id="PF00001">
    <property type="entry name" value="7tm_1"/>
    <property type="match status" value="1"/>
</dbReference>
<evidence type="ECO:0000256" key="4">
    <source>
        <dbReference type="ARBA" id="ARBA00022692"/>
    </source>
</evidence>
<sequence>MRRSVRLAARAIEEVVSQNNKALQTSGQAITINLKEKEGNYSRKETSSKSETRKSKARKRARAKSSTEQDHNEKKGGYLIKSVAAEEKVKPEIKRVKTEPGIHATIKSEDKLNFQPLHEKLIGAHVSISGGLHNAVSEALAIGAKAFGMFLRSQRQWMSKPLQDKDAELFKEACSKANFSPHSILPHGIYLMNCGSPDEETLSKSRATLVDELKRCERLGLCLYNFHPGSTCGKITVEESVGRIAESINQAHAETKYVVTVLENMSCQGNTIGGKFEELRGIIDQVQDKSRVGVCLDTCHAFAAGYDIASERGFEIMMDEFETIVGLKYLRGVHLNDSKGDLGCHLDRHENIGKGKIGVEAFRRVMRDPRFNGIPMILETPYVSENIYQKEIKQLYAMIYLQVRGKKVKKKKLGILKTGLHLNSMSVTEVVLGVIFSILVVVNLVGNTLVCLVVFQNKSLRVPMNYLLVNLAIADMSFAVFVSPQYIVRPFFHHPEPPVGDFLCKVATGGSLSWVGTAASVFTLVLIASDRYYSVLFPYGKKGRMTPLRVKLGIVTSWLIAVISEIPAILVMKYDTDRKICLEDWPNIGFARAYTLATLFFDFILPFTFMASVYSKVIYRLWRGSNHAGTHLALLKRRKKVTKLLLIITALHGVCLFPDTVTYVLSYFGFQYGSIAYKVGTVLVCVNSTVNPFLYSLQSERFRRSLRQLLQCCEKCLVVRCWERRDVIVVNDIQMRG</sequence>
<dbReference type="InterPro" id="IPR001719">
    <property type="entry name" value="AP_endonuc_2"/>
</dbReference>
<keyword evidence="8" id="KW-0862">Zinc</keyword>
<keyword evidence="12" id="KW-0675">Receptor</keyword>
<dbReference type="NCBIfam" id="NF002199">
    <property type="entry name" value="PRK01060.1-4"/>
    <property type="match status" value="1"/>
</dbReference>
<dbReference type="InterPro" id="IPR013022">
    <property type="entry name" value="Xyl_isomerase-like_TIM-brl"/>
</dbReference>
<reference evidence="16 17" key="1">
    <citation type="journal article" date="2018" name="Sci. Rep.">
        <title>Comparative analysis of the Pocillopora damicornis genome highlights role of immune system in coral evolution.</title>
        <authorList>
            <person name="Cunning R."/>
            <person name="Bay R.A."/>
            <person name="Gillette P."/>
            <person name="Baker A.C."/>
            <person name="Traylor-Knowles N."/>
        </authorList>
    </citation>
    <scope>NUCLEOTIDE SEQUENCE [LARGE SCALE GENOMIC DNA]</scope>
    <source>
        <strain evidence="16">RSMAS</strain>
        <tissue evidence="16">Whole animal</tissue>
    </source>
</reference>
<dbReference type="PROSITE" id="PS00731">
    <property type="entry name" value="AP_NUCLEASE_F2_3"/>
    <property type="match status" value="1"/>
</dbReference>
<evidence type="ECO:0000256" key="5">
    <source>
        <dbReference type="ARBA" id="ARBA00022723"/>
    </source>
</evidence>
<dbReference type="SMART" id="SM00518">
    <property type="entry name" value="AP2Ec"/>
    <property type="match status" value="1"/>
</dbReference>
<dbReference type="CDD" id="cd00019">
    <property type="entry name" value="AP2Ec"/>
    <property type="match status" value="1"/>
</dbReference>
<dbReference type="PROSITE" id="PS50262">
    <property type="entry name" value="G_PROTEIN_RECEP_F1_2"/>
    <property type="match status" value="1"/>
</dbReference>
<keyword evidence="10 14" id="KW-0472">Membrane</keyword>
<dbReference type="PRINTS" id="PR00237">
    <property type="entry name" value="GPCRRHODOPSN"/>
</dbReference>
<evidence type="ECO:0000256" key="9">
    <source>
        <dbReference type="ARBA" id="ARBA00022989"/>
    </source>
</evidence>
<protein>
    <recommendedName>
        <fullName evidence="15">G-protein coupled receptors family 1 profile domain-containing protein</fullName>
    </recommendedName>
</protein>
<dbReference type="EMBL" id="RCHS01001937">
    <property type="protein sequence ID" value="RMX50534.1"/>
    <property type="molecule type" value="Genomic_DNA"/>
</dbReference>
<dbReference type="Gene3D" id="3.20.20.150">
    <property type="entry name" value="Divalent-metal-dependent TIM barrel enzymes"/>
    <property type="match status" value="1"/>
</dbReference>
<keyword evidence="12" id="KW-0297">G-protein coupled receptor</keyword>
<dbReference type="SUPFAM" id="SSF51658">
    <property type="entry name" value="Xylose isomerase-like"/>
    <property type="match status" value="1"/>
</dbReference>
<dbReference type="PROSITE" id="PS00729">
    <property type="entry name" value="AP_NUCLEASE_F2_1"/>
    <property type="match status" value="1"/>
</dbReference>
<dbReference type="PROSITE" id="PS00730">
    <property type="entry name" value="AP_NUCLEASE_F2_2"/>
    <property type="match status" value="1"/>
</dbReference>
<evidence type="ECO:0000256" key="10">
    <source>
        <dbReference type="ARBA" id="ARBA00023136"/>
    </source>
</evidence>
<evidence type="ECO:0000256" key="12">
    <source>
        <dbReference type="RuleBase" id="RU000688"/>
    </source>
</evidence>
<dbReference type="InterPro" id="IPR017452">
    <property type="entry name" value="GPCR_Rhodpsn_7TM"/>
</dbReference>
<dbReference type="GO" id="GO:0003906">
    <property type="term" value="F:DNA-(apurinic or apyrimidinic site) endonuclease activity"/>
    <property type="evidence" value="ECO:0007669"/>
    <property type="project" value="TreeGrafter"/>
</dbReference>
<dbReference type="PROSITE" id="PS51432">
    <property type="entry name" value="AP_NUCLEASE_F2_4"/>
    <property type="match status" value="1"/>
</dbReference>
<evidence type="ECO:0000256" key="6">
    <source>
        <dbReference type="ARBA" id="ARBA00022763"/>
    </source>
</evidence>
<comment type="caution">
    <text evidence="16">The sequence shown here is derived from an EMBL/GenBank/DDBJ whole genome shotgun (WGS) entry which is preliminary data.</text>
</comment>
<dbReference type="InterPro" id="IPR036237">
    <property type="entry name" value="Xyl_isomerase-like_sf"/>
</dbReference>
<feature type="domain" description="G-protein coupled receptors family 1 profile" evidence="15">
    <location>
        <begin position="446"/>
        <end position="695"/>
    </location>
</feature>
<feature type="transmembrane region" description="Helical" evidence="14">
    <location>
        <begin position="591"/>
        <end position="614"/>
    </location>
</feature>
<dbReference type="GO" id="GO:0006284">
    <property type="term" value="P:base-excision repair"/>
    <property type="evidence" value="ECO:0007669"/>
    <property type="project" value="TreeGrafter"/>
</dbReference>
<evidence type="ECO:0000256" key="7">
    <source>
        <dbReference type="ARBA" id="ARBA00022801"/>
    </source>
</evidence>
<dbReference type="AlphaFoldDB" id="A0A3M6UAI1"/>
<accession>A0A3M6UAI1</accession>
<keyword evidence="9 14" id="KW-1133">Transmembrane helix</keyword>
<evidence type="ECO:0000256" key="13">
    <source>
        <dbReference type="SAM" id="MobiDB-lite"/>
    </source>
</evidence>
<feature type="transmembrane region" description="Helical" evidence="14">
    <location>
        <begin position="467"/>
        <end position="487"/>
    </location>
</feature>
<feature type="transmembrane region" description="Helical" evidence="14">
    <location>
        <begin position="430"/>
        <end position="455"/>
    </location>
</feature>
<dbReference type="GO" id="GO:0005739">
    <property type="term" value="C:mitochondrion"/>
    <property type="evidence" value="ECO:0007669"/>
    <property type="project" value="TreeGrafter"/>
</dbReference>
<comment type="similarity">
    <text evidence="3">Belongs to the AP endonuclease 2 family.</text>
</comment>
<dbReference type="GO" id="GO:0016020">
    <property type="term" value="C:membrane"/>
    <property type="evidence" value="ECO:0007669"/>
    <property type="project" value="UniProtKB-SubCell"/>
</dbReference>
<feature type="transmembrane region" description="Helical" evidence="14">
    <location>
        <begin position="644"/>
        <end position="669"/>
    </location>
</feature>
<keyword evidence="17" id="KW-1185">Reference proteome</keyword>
<evidence type="ECO:0000313" key="17">
    <source>
        <dbReference type="Proteomes" id="UP000275408"/>
    </source>
</evidence>
<proteinExistence type="inferred from homology"/>
<dbReference type="InterPro" id="IPR018246">
    <property type="entry name" value="AP_endonuc_F2_Zn_BS"/>
</dbReference>
<dbReference type="GO" id="GO:0003677">
    <property type="term" value="F:DNA binding"/>
    <property type="evidence" value="ECO:0007669"/>
    <property type="project" value="InterPro"/>
</dbReference>
<evidence type="ECO:0000256" key="1">
    <source>
        <dbReference type="ARBA" id="ARBA00001947"/>
    </source>
</evidence>
<evidence type="ECO:0000256" key="3">
    <source>
        <dbReference type="ARBA" id="ARBA00005340"/>
    </source>
</evidence>
<keyword evidence="7" id="KW-0378">Hydrolase</keyword>
<dbReference type="OrthoDB" id="7663182at2759"/>
<dbReference type="SUPFAM" id="SSF81321">
    <property type="entry name" value="Family A G protein-coupled receptor-like"/>
    <property type="match status" value="1"/>
</dbReference>
<dbReference type="PROSITE" id="PS00237">
    <property type="entry name" value="G_PROTEIN_RECEP_F1_1"/>
    <property type="match status" value="1"/>
</dbReference>
<keyword evidence="5" id="KW-0479">Metal-binding</keyword>
<dbReference type="FunFam" id="3.20.20.150:FF:000001">
    <property type="entry name" value="Probable endonuclease 4"/>
    <property type="match status" value="1"/>
</dbReference>
<dbReference type="CDD" id="cd00637">
    <property type="entry name" value="7tm_classA_rhodopsin-like"/>
    <property type="match status" value="1"/>
</dbReference>
<evidence type="ECO:0000256" key="2">
    <source>
        <dbReference type="ARBA" id="ARBA00004370"/>
    </source>
</evidence>
<dbReference type="PANTHER" id="PTHR21445">
    <property type="entry name" value="ENDONUCLEASE IV ENDODEOXYRIBONUCLEASE IV"/>
    <property type="match status" value="1"/>
</dbReference>
<feature type="transmembrane region" description="Helical" evidence="14">
    <location>
        <begin position="550"/>
        <end position="571"/>
    </location>
</feature>
<evidence type="ECO:0000256" key="11">
    <source>
        <dbReference type="ARBA" id="ARBA00023204"/>
    </source>
</evidence>
<dbReference type="FunFam" id="1.20.1070.10:FF:000368">
    <property type="entry name" value="Predicted protein"/>
    <property type="match status" value="1"/>
</dbReference>
<dbReference type="NCBIfam" id="TIGR00587">
    <property type="entry name" value="nfo"/>
    <property type="match status" value="1"/>
</dbReference>
<feature type="transmembrane region" description="Helical" evidence="14">
    <location>
        <begin position="675"/>
        <end position="697"/>
    </location>
</feature>
<keyword evidence="4 12" id="KW-0812">Transmembrane</keyword>
<organism evidence="16 17">
    <name type="scientific">Pocillopora damicornis</name>
    <name type="common">Cauliflower coral</name>
    <name type="synonym">Millepora damicornis</name>
    <dbReference type="NCBI Taxonomy" id="46731"/>
    <lineage>
        <taxon>Eukaryota</taxon>
        <taxon>Metazoa</taxon>
        <taxon>Cnidaria</taxon>
        <taxon>Anthozoa</taxon>
        <taxon>Hexacorallia</taxon>
        <taxon>Scleractinia</taxon>
        <taxon>Astrocoeniina</taxon>
        <taxon>Pocilloporidae</taxon>
        <taxon>Pocillopora</taxon>
    </lineage>
</organism>
<dbReference type="HAMAP" id="MF_00152">
    <property type="entry name" value="Nfo"/>
    <property type="match status" value="1"/>
</dbReference>
<evidence type="ECO:0000259" key="15">
    <source>
        <dbReference type="PROSITE" id="PS50262"/>
    </source>
</evidence>
<gene>
    <name evidence="16" type="ORF">pdam_00008743</name>
</gene>